<dbReference type="InterPro" id="IPR000847">
    <property type="entry name" value="LysR_HTH_N"/>
</dbReference>
<dbReference type="EMBL" id="CP079194">
    <property type="protein sequence ID" value="QXT39508.1"/>
    <property type="molecule type" value="Genomic_DNA"/>
</dbReference>
<dbReference type="PROSITE" id="PS50931">
    <property type="entry name" value="HTH_LYSR"/>
    <property type="match status" value="1"/>
</dbReference>
<evidence type="ECO:0000256" key="3">
    <source>
        <dbReference type="ARBA" id="ARBA00023125"/>
    </source>
</evidence>
<organism evidence="6 7">
    <name type="scientific">Gymnodinialimonas ceratoperidinii</name>
    <dbReference type="NCBI Taxonomy" id="2856823"/>
    <lineage>
        <taxon>Bacteria</taxon>
        <taxon>Pseudomonadati</taxon>
        <taxon>Pseudomonadota</taxon>
        <taxon>Alphaproteobacteria</taxon>
        <taxon>Rhodobacterales</taxon>
        <taxon>Paracoccaceae</taxon>
        <taxon>Gymnodinialimonas</taxon>
    </lineage>
</organism>
<dbReference type="Pfam" id="PF03466">
    <property type="entry name" value="LysR_substrate"/>
    <property type="match status" value="1"/>
</dbReference>
<name>A0A8F6TW16_9RHOB</name>
<dbReference type="RefSeq" id="WP_219002209.1">
    <property type="nucleotide sequence ID" value="NZ_CP079194.1"/>
</dbReference>
<accession>A0A8F6TW16</accession>
<evidence type="ECO:0000313" key="7">
    <source>
        <dbReference type="Proteomes" id="UP000825009"/>
    </source>
</evidence>
<sequence length="290" mass="31544">MLYLTLRQYEYIVGVADAGSLTHAAAVLNVSQPSLSTALTRVEARLGAAIFQRGKGAALAVTPFGHRIIDEARSLLAHAARIENHRTEAQATFTLGCFEDLAAWYLAPSLASLAERFPETRFQSREGRFASISADLSEGRMDAAICYDVGFGEGFLRRRIREVSPVAFLAPDHPLATRSALSLHDVAAHPVILFSEEVSDGFMRDLFARTQLAPEVRQRVASVETMRSLAAHGAGIGISYAQPPTQLSYDGKPLVTVPITDPEARAAIVLVWSSLRERDPRFDAILDALA</sequence>
<dbReference type="PANTHER" id="PTHR30346:SF0">
    <property type="entry name" value="HCA OPERON TRANSCRIPTIONAL ACTIVATOR HCAR"/>
    <property type="match status" value="1"/>
</dbReference>
<keyword evidence="7" id="KW-1185">Reference proteome</keyword>
<evidence type="ECO:0000259" key="5">
    <source>
        <dbReference type="PROSITE" id="PS50931"/>
    </source>
</evidence>
<dbReference type="GO" id="GO:0003677">
    <property type="term" value="F:DNA binding"/>
    <property type="evidence" value="ECO:0007669"/>
    <property type="project" value="UniProtKB-KW"/>
</dbReference>
<dbReference type="Pfam" id="PF00126">
    <property type="entry name" value="HTH_1"/>
    <property type="match status" value="1"/>
</dbReference>
<dbReference type="AlphaFoldDB" id="A0A8F6TW16"/>
<evidence type="ECO:0000256" key="1">
    <source>
        <dbReference type="ARBA" id="ARBA00009437"/>
    </source>
</evidence>
<evidence type="ECO:0000256" key="4">
    <source>
        <dbReference type="ARBA" id="ARBA00023163"/>
    </source>
</evidence>
<dbReference type="GO" id="GO:0003700">
    <property type="term" value="F:DNA-binding transcription factor activity"/>
    <property type="evidence" value="ECO:0007669"/>
    <property type="project" value="InterPro"/>
</dbReference>
<evidence type="ECO:0000313" key="6">
    <source>
        <dbReference type="EMBL" id="QXT39508.1"/>
    </source>
</evidence>
<dbReference type="InterPro" id="IPR005119">
    <property type="entry name" value="LysR_subst-bd"/>
</dbReference>
<dbReference type="KEGG" id="gce:KYE46_16540"/>
<evidence type="ECO:0000256" key="2">
    <source>
        <dbReference type="ARBA" id="ARBA00023015"/>
    </source>
</evidence>
<dbReference type="PANTHER" id="PTHR30346">
    <property type="entry name" value="TRANSCRIPTIONAL DUAL REGULATOR HCAR-RELATED"/>
    <property type="match status" value="1"/>
</dbReference>
<gene>
    <name evidence="6" type="ORF">KYE46_16540</name>
</gene>
<dbReference type="Proteomes" id="UP000825009">
    <property type="component" value="Chromosome"/>
</dbReference>
<feature type="domain" description="HTH lysR-type" evidence="5">
    <location>
        <begin position="4"/>
        <end position="62"/>
    </location>
</feature>
<proteinExistence type="inferred from homology"/>
<keyword evidence="3" id="KW-0238">DNA-binding</keyword>
<keyword evidence="4" id="KW-0804">Transcription</keyword>
<dbReference type="GO" id="GO:0032993">
    <property type="term" value="C:protein-DNA complex"/>
    <property type="evidence" value="ECO:0007669"/>
    <property type="project" value="TreeGrafter"/>
</dbReference>
<reference evidence="6 7" key="1">
    <citation type="submission" date="2021-07" db="EMBL/GenBank/DDBJ databases">
        <title>A novel Jannaschia species isolated from marine dinoflagellate Ceratoperidinium margalefii.</title>
        <authorList>
            <person name="Jiang Y."/>
            <person name="Li Z."/>
        </authorList>
    </citation>
    <scope>NUCLEOTIDE SEQUENCE [LARGE SCALE GENOMIC DNA]</scope>
    <source>
        <strain evidence="6 7">J12C1-MA-4</strain>
    </source>
</reference>
<keyword evidence="2" id="KW-0805">Transcription regulation</keyword>
<protein>
    <submittedName>
        <fullName evidence="6">LysR family transcriptional regulator</fullName>
    </submittedName>
</protein>
<comment type="similarity">
    <text evidence="1">Belongs to the LysR transcriptional regulatory family.</text>
</comment>